<keyword evidence="6 9" id="KW-1133">Transmembrane helix</keyword>
<keyword evidence="4" id="KW-1003">Cell membrane</keyword>
<dbReference type="InterPro" id="IPR007208">
    <property type="entry name" value="MrpF/PhaF-like"/>
</dbReference>
<dbReference type="RefSeq" id="WP_204735627.1">
    <property type="nucleotide sequence ID" value="NZ_JAVDWE010000022.1"/>
</dbReference>
<gene>
    <name evidence="10" type="ORF">J2X09_005075</name>
</gene>
<dbReference type="Proteomes" id="UP001265550">
    <property type="component" value="Unassembled WGS sequence"/>
</dbReference>
<dbReference type="EMBL" id="JAVDWE010000022">
    <property type="protein sequence ID" value="MDR7097301.1"/>
    <property type="molecule type" value="Genomic_DNA"/>
</dbReference>
<keyword evidence="5 9" id="KW-0812">Transmembrane</keyword>
<evidence type="ECO:0000256" key="5">
    <source>
        <dbReference type="ARBA" id="ARBA00022692"/>
    </source>
</evidence>
<proteinExistence type="inferred from homology"/>
<dbReference type="PANTHER" id="PTHR34702:SF1">
    <property type="entry name" value="NA(+)_H(+) ANTIPORTER SUBUNIT F"/>
    <property type="match status" value="1"/>
</dbReference>
<evidence type="ECO:0000256" key="1">
    <source>
        <dbReference type="ARBA" id="ARBA00004651"/>
    </source>
</evidence>
<comment type="subcellular location">
    <subcellularLocation>
        <location evidence="1">Cell membrane</location>
        <topology evidence="1">Multi-pass membrane protein</topology>
    </subcellularLocation>
</comment>
<sequence>MAAALWILAALVLATIALGLLRVERGPSNGDRMLAAQLLGTGVVAVLLLLARATDAPALLDVALVLALLASVASAVFVRRIGVSPPEAIPASPPDTGPTPVNGPVQGPQA</sequence>
<feature type="compositionally biased region" description="Pro residues" evidence="8">
    <location>
        <begin position="87"/>
        <end position="97"/>
    </location>
</feature>
<evidence type="ECO:0000256" key="4">
    <source>
        <dbReference type="ARBA" id="ARBA00022475"/>
    </source>
</evidence>
<organism evidence="10 11">
    <name type="scientific">Hydrogenophaga laconesensis</name>
    <dbReference type="NCBI Taxonomy" id="1805971"/>
    <lineage>
        <taxon>Bacteria</taxon>
        <taxon>Pseudomonadati</taxon>
        <taxon>Pseudomonadota</taxon>
        <taxon>Betaproteobacteria</taxon>
        <taxon>Burkholderiales</taxon>
        <taxon>Comamonadaceae</taxon>
        <taxon>Hydrogenophaga</taxon>
    </lineage>
</organism>
<evidence type="ECO:0000256" key="6">
    <source>
        <dbReference type="ARBA" id="ARBA00022989"/>
    </source>
</evidence>
<comment type="caution">
    <text evidence="10">The sequence shown here is derived from an EMBL/GenBank/DDBJ whole genome shotgun (WGS) entry which is preliminary data.</text>
</comment>
<feature type="transmembrane region" description="Helical" evidence="9">
    <location>
        <begin position="33"/>
        <end position="51"/>
    </location>
</feature>
<keyword evidence="11" id="KW-1185">Reference proteome</keyword>
<keyword evidence="3" id="KW-0813">Transport</keyword>
<dbReference type="Pfam" id="PF04066">
    <property type="entry name" value="MrpF_PhaF"/>
    <property type="match status" value="1"/>
</dbReference>
<dbReference type="PANTHER" id="PTHR34702">
    <property type="entry name" value="NA(+)/H(+) ANTIPORTER SUBUNIT F1"/>
    <property type="match status" value="1"/>
</dbReference>
<evidence type="ECO:0000256" key="9">
    <source>
        <dbReference type="SAM" id="Phobius"/>
    </source>
</evidence>
<protein>
    <submittedName>
        <fullName evidence="10">Multicomponent Na+:H+ antiporter subunit F</fullName>
    </submittedName>
</protein>
<evidence type="ECO:0000313" key="10">
    <source>
        <dbReference type="EMBL" id="MDR7097301.1"/>
    </source>
</evidence>
<feature type="transmembrane region" description="Helical" evidence="9">
    <location>
        <begin position="58"/>
        <end position="78"/>
    </location>
</feature>
<keyword evidence="7 9" id="KW-0472">Membrane</keyword>
<evidence type="ECO:0000256" key="3">
    <source>
        <dbReference type="ARBA" id="ARBA00022448"/>
    </source>
</evidence>
<comment type="similarity">
    <text evidence="2">Belongs to the CPA3 antiporters (TC 2.A.63) subunit F family.</text>
</comment>
<evidence type="ECO:0000256" key="8">
    <source>
        <dbReference type="SAM" id="MobiDB-lite"/>
    </source>
</evidence>
<accession>A0ABU1VIJ1</accession>
<evidence type="ECO:0000256" key="7">
    <source>
        <dbReference type="ARBA" id="ARBA00023136"/>
    </source>
</evidence>
<evidence type="ECO:0000313" key="11">
    <source>
        <dbReference type="Proteomes" id="UP001265550"/>
    </source>
</evidence>
<feature type="region of interest" description="Disordered" evidence="8">
    <location>
        <begin position="85"/>
        <end position="110"/>
    </location>
</feature>
<name>A0ABU1VIJ1_9BURK</name>
<evidence type="ECO:0000256" key="2">
    <source>
        <dbReference type="ARBA" id="ARBA00009212"/>
    </source>
</evidence>
<reference evidence="10 11" key="1">
    <citation type="submission" date="2023-07" db="EMBL/GenBank/DDBJ databases">
        <title>Sorghum-associated microbial communities from plants grown in Nebraska, USA.</title>
        <authorList>
            <person name="Schachtman D."/>
        </authorList>
    </citation>
    <scope>NUCLEOTIDE SEQUENCE [LARGE SCALE GENOMIC DNA]</scope>
    <source>
        <strain evidence="10 11">BE240</strain>
    </source>
</reference>